<name>A0A4Q5N1E4_9MICO</name>
<evidence type="ECO:0000313" key="9">
    <source>
        <dbReference type="Proteomes" id="UP000293764"/>
    </source>
</evidence>
<dbReference type="PRINTS" id="PR00753">
    <property type="entry name" value="ACCSYNTHASE"/>
</dbReference>
<dbReference type="CDD" id="cd00609">
    <property type="entry name" value="AAT_like"/>
    <property type="match status" value="1"/>
</dbReference>
<comment type="similarity">
    <text evidence="2 6">Belongs to the class-I pyridoxal-phosphate-dependent aminotransferase family.</text>
</comment>
<evidence type="ECO:0000256" key="2">
    <source>
        <dbReference type="ARBA" id="ARBA00007441"/>
    </source>
</evidence>
<keyword evidence="9" id="KW-1185">Reference proteome</keyword>
<dbReference type="EC" id="2.6.1.-" evidence="6"/>
<keyword evidence="4 6" id="KW-0808">Transferase</keyword>
<dbReference type="PANTHER" id="PTHR46383:SF2">
    <property type="entry name" value="AMINOTRANSFERASE"/>
    <property type="match status" value="1"/>
</dbReference>
<dbReference type="Gene3D" id="3.40.640.10">
    <property type="entry name" value="Type I PLP-dependent aspartate aminotransferase-like (Major domain)"/>
    <property type="match status" value="1"/>
</dbReference>
<dbReference type="InterPro" id="IPR004838">
    <property type="entry name" value="NHTrfase_class1_PyrdxlP-BS"/>
</dbReference>
<reference evidence="8 9" key="1">
    <citation type="submission" date="2019-01" db="EMBL/GenBank/DDBJ databases">
        <title>Novel species of Cellulomonas.</title>
        <authorList>
            <person name="Liu Q."/>
            <person name="Xin Y.-H."/>
        </authorList>
    </citation>
    <scope>NUCLEOTIDE SEQUENCE [LARGE SCALE GENOMIC DNA]</scope>
    <source>
        <strain evidence="8 9">HLT2-17</strain>
    </source>
</reference>
<dbReference type="OrthoDB" id="9763453at2"/>
<dbReference type="PROSITE" id="PS00105">
    <property type="entry name" value="AA_TRANSFER_CLASS_1"/>
    <property type="match status" value="1"/>
</dbReference>
<feature type="domain" description="Aminotransferase class I/classII large" evidence="7">
    <location>
        <begin position="31"/>
        <end position="391"/>
    </location>
</feature>
<dbReference type="Pfam" id="PF00155">
    <property type="entry name" value="Aminotran_1_2"/>
    <property type="match status" value="1"/>
</dbReference>
<evidence type="ECO:0000313" key="8">
    <source>
        <dbReference type="EMBL" id="RYV51856.1"/>
    </source>
</evidence>
<keyword evidence="5" id="KW-0663">Pyridoxal phosphate</keyword>
<proteinExistence type="inferred from homology"/>
<evidence type="ECO:0000256" key="1">
    <source>
        <dbReference type="ARBA" id="ARBA00001933"/>
    </source>
</evidence>
<dbReference type="GO" id="GO:0030170">
    <property type="term" value="F:pyridoxal phosphate binding"/>
    <property type="evidence" value="ECO:0007669"/>
    <property type="project" value="InterPro"/>
</dbReference>
<dbReference type="GO" id="GO:0008483">
    <property type="term" value="F:transaminase activity"/>
    <property type="evidence" value="ECO:0007669"/>
    <property type="project" value="UniProtKB-KW"/>
</dbReference>
<dbReference type="AlphaFoldDB" id="A0A4Q5N1E4"/>
<accession>A0A4Q5N1E4</accession>
<protein>
    <recommendedName>
        <fullName evidence="6">Aminotransferase</fullName>
        <ecNumber evidence="6">2.6.1.-</ecNumber>
    </recommendedName>
</protein>
<dbReference type="PANTHER" id="PTHR46383">
    <property type="entry name" value="ASPARTATE AMINOTRANSFERASE"/>
    <property type="match status" value="1"/>
</dbReference>
<keyword evidence="3 6" id="KW-0032">Aminotransferase</keyword>
<dbReference type="EMBL" id="SDWW01000011">
    <property type="protein sequence ID" value="RYV51856.1"/>
    <property type="molecule type" value="Genomic_DNA"/>
</dbReference>
<dbReference type="GO" id="GO:0006520">
    <property type="term" value="P:amino acid metabolic process"/>
    <property type="evidence" value="ECO:0007669"/>
    <property type="project" value="InterPro"/>
</dbReference>
<dbReference type="SUPFAM" id="SSF53383">
    <property type="entry name" value="PLP-dependent transferases"/>
    <property type="match status" value="1"/>
</dbReference>
<evidence type="ECO:0000259" key="7">
    <source>
        <dbReference type="Pfam" id="PF00155"/>
    </source>
</evidence>
<dbReference type="InterPro" id="IPR050596">
    <property type="entry name" value="AspAT/PAT-like"/>
</dbReference>
<dbReference type="RefSeq" id="WP_130101832.1">
    <property type="nucleotide sequence ID" value="NZ_SDWW01000011.1"/>
</dbReference>
<comment type="cofactor">
    <cofactor evidence="1 6">
        <name>pyridoxal 5'-phosphate</name>
        <dbReference type="ChEBI" id="CHEBI:597326"/>
    </cofactor>
</comment>
<evidence type="ECO:0000256" key="5">
    <source>
        <dbReference type="ARBA" id="ARBA00022898"/>
    </source>
</evidence>
<gene>
    <name evidence="8" type="ORF">EUA98_06360</name>
</gene>
<evidence type="ECO:0000256" key="6">
    <source>
        <dbReference type="RuleBase" id="RU000481"/>
    </source>
</evidence>
<dbReference type="InterPro" id="IPR004839">
    <property type="entry name" value="Aminotransferase_I/II_large"/>
</dbReference>
<comment type="caution">
    <text evidence="8">The sequence shown here is derived from an EMBL/GenBank/DDBJ whole genome shotgun (WGS) entry which is preliminary data.</text>
</comment>
<dbReference type="InterPro" id="IPR015424">
    <property type="entry name" value="PyrdxlP-dep_Trfase"/>
</dbReference>
<evidence type="ECO:0000256" key="3">
    <source>
        <dbReference type="ARBA" id="ARBA00022576"/>
    </source>
</evidence>
<evidence type="ECO:0000256" key="4">
    <source>
        <dbReference type="ARBA" id="ARBA00022679"/>
    </source>
</evidence>
<dbReference type="InterPro" id="IPR015421">
    <property type="entry name" value="PyrdxlP-dep_Trfase_major"/>
</dbReference>
<dbReference type="Proteomes" id="UP000293764">
    <property type="component" value="Unassembled WGS sequence"/>
</dbReference>
<organism evidence="8 9">
    <name type="scientific">Pengzhenrongella frigida</name>
    <dbReference type="NCBI Taxonomy" id="1259133"/>
    <lineage>
        <taxon>Bacteria</taxon>
        <taxon>Bacillati</taxon>
        <taxon>Actinomycetota</taxon>
        <taxon>Actinomycetes</taxon>
        <taxon>Micrococcales</taxon>
        <taxon>Pengzhenrongella</taxon>
    </lineage>
</organism>
<sequence>MKVSRRAQVPPFAVMEIIAAANARKAAGQSVLNLCAGEPATGASDVVRDLAVQLLADGNLGYTESLGAPPMRRAIAEHYRRWYDVEIDPAQVAVTTGSSGAFMLAFLAAFDVGDRVALARPGYPAYKNILRALGCEVVELACGPETRYQPTLAQLEAMDPPPDGLMIASPANPTGTMIRAEELAALAQWCASHGVRLISDEIYHGITYGGPGGVVGATPGRGAGATTAAGYLDQGAVVVNSFSKYWAMTGWRLGWLLLPTDLVAPVDALAGNVSLCPPALAQHAGVAAFSAAGYAAAEANVARYAACRDLLLARLPELGWTRVAPADGAFYLYADISASGMDSITWCARLLDEAGVALTPGTDFDAVDGGSWVRLSFASSVEVVGAAVDRIVAWQRTL</sequence>